<keyword evidence="1" id="KW-0472">Membrane</keyword>
<gene>
    <name evidence="2" type="ORF">DUT91_02560</name>
</gene>
<keyword evidence="3" id="KW-1185">Reference proteome</keyword>
<reference evidence="2 3" key="1">
    <citation type="submission" date="2018-07" db="EMBL/GenBank/DDBJ databases">
        <title>The draft genome of Phyllobacterium salinisoli.</title>
        <authorList>
            <person name="Liu L."/>
            <person name="Li L."/>
            <person name="Zhang X."/>
            <person name="Liang L."/>
        </authorList>
    </citation>
    <scope>NUCLEOTIDE SEQUENCE [LARGE SCALE GENOMIC DNA]</scope>
    <source>
        <strain evidence="2 3">LLAN61</strain>
    </source>
</reference>
<comment type="caution">
    <text evidence="2">The sequence shown here is derived from an EMBL/GenBank/DDBJ whole genome shotgun (WGS) entry which is preliminary data.</text>
</comment>
<protein>
    <recommendedName>
        <fullName evidence="4">DUF1440 domain-containing protein</fullName>
    </recommendedName>
</protein>
<dbReference type="OrthoDB" id="6165073at2"/>
<organism evidence="2 3">
    <name type="scientific">Phyllobacterium salinisoli</name>
    <dbReference type="NCBI Taxonomy" id="1899321"/>
    <lineage>
        <taxon>Bacteria</taxon>
        <taxon>Pseudomonadati</taxon>
        <taxon>Pseudomonadota</taxon>
        <taxon>Alphaproteobacteria</taxon>
        <taxon>Hyphomicrobiales</taxon>
        <taxon>Phyllobacteriaceae</taxon>
        <taxon>Phyllobacterium</taxon>
    </lineage>
</organism>
<feature type="transmembrane region" description="Helical" evidence="1">
    <location>
        <begin position="44"/>
        <end position="62"/>
    </location>
</feature>
<keyword evidence="1" id="KW-1133">Transmembrane helix</keyword>
<accession>A0A368KBH8</accession>
<evidence type="ECO:0008006" key="4">
    <source>
        <dbReference type="Google" id="ProtNLM"/>
    </source>
</evidence>
<evidence type="ECO:0000313" key="3">
    <source>
        <dbReference type="Proteomes" id="UP000253420"/>
    </source>
</evidence>
<evidence type="ECO:0000256" key="1">
    <source>
        <dbReference type="SAM" id="Phobius"/>
    </source>
</evidence>
<dbReference type="Proteomes" id="UP000253420">
    <property type="component" value="Unassembled WGS sequence"/>
</dbReference>
<dbReference type="EMBL" id="QOZG01000001">
    <property type="protein sequence ID" value="RCS25925.1"/>
    <property type="molecule type" value="Genomic_DNA"/>
</dbReference>
<sequence>MAMTAAMRQMFFLLKNEHRYPLPPREIMAQMHAKAPERTLRTETVLAHFSFGAATGALYALLPRRLSSGPAYGVLVWALSYLGWIPALCILSPATKHPMQRNLLMVAAHVVWGLALSGSLRELDRSAHSVFSRGVSRDAISGRRK</sequence>
<evidence type="ECO:0000313" key="2">
    <source>
        <dbReference type="EMBL" id="RCS25925.1"/>
    </source>
</evidence>
<name>A0A368KBH8_9HYPH</name>
<keyword evidence="1" id="KW-0812">Transmembrane</keyword>
<proteinExistence type="predicted"/>
<dbReference type="AlphaFoldDB" id="A0A368KBH8"/>
<feature type="transmembrane region" description="Helical" evidence="1">
    <location>
        <begin position="74"/>
        <end position="91"/>
    </location>
</feature>